<evidence type="ECO:0000256" key="1">
    <source>
        <dbReference type="SAM" id="Phobius"/>
    </source>
</evidence>
<dbReference type="EMBL" id="JACTUZ010000008">
    <property type="protein sequence ID" value="MBC9176147.1"/>
    <property type="molecule type" value="Genomic_DNA"/>
</dbReference>
<protein>
    <recommendedName>
        <fullName evidence="4">Apolipoprotein A1/A4/E domain-containing protein</fullName>
    </recommendedName>
</protein>
<evidence type="ECO:0000313" key="2">
    <source>
        <dbReference type="EMBL" id="MBC9176147.1"/>
    </source>
</evidence>
<feature type="transmembrane region" description="Helical" evidence="1">
    <location>
        <begin position="23"/>
        <end position="44"/>
    </location>
</feature>
<feature type="transmembrane region" description="Helical" evidence="1">
    <location>
        <begin position="133"/>
        <end position="157"/>
    </location>
</feature>
<dbReference type="Proteomes" id="UP000603940">
    <property type="component" value="Unassembled WGS sequence"/>
</dbReference>
<keyword evidence="1" id="KW-1133">Transmembrane helix</keyword>
<dbReference type="RefSeq" id="WP_187777310.1">
    <property type="nucleotide sequence ID" value="NZ_JACTUZ010000008.1"/>
</dbReference>
<gene>
    <name evidence="2" type="ORF">IBL25_04220</name>
</gene>
<keyword evidence="1" id="KW-0812">Transmembrane</keyword>
<keyword evidence="3" id="KW-1185">Reference proteome</keyword>
<evidence type="ECO:0000313" key="3">
    <source>
        <dbReference type="Proteomes" id="UP000603940"/>
    </source>
</evidence>
<comment type="caution">
    <text evidence="2">The sequence shown here is derived from an EMBL/GenBank/DDBJ whole genome shotgun (WGS) entry which is preliminary data.</text>
</comment>
<sequence length="839" mass="88276">MWLFESSVDLILGLIAGFSGREVAFGVAYLILLASIVIWAVVVWRPHRRFTKALTSACRSVEAAADNQGFSPEDRLAKVDHDLASHALFQHIWKPYRNALRRDPRRDSEYLNPVDPRDSFTLERLPGHGYEKWAATFAGVALTVGLLFTFVGLTAALTKVGHGGADTSQLREAIGEILSISSAKFITSMAGIVAYIGWTLATRFHVSKQEKLASRFATAVQRLSTPVTPESLLIDQLEQARDQTLRLQTFSDDVAVALDARIGARIDAIPQAIGATLQPALENSVRPVVDAITNMGATIGAGNQVALEGLISGLMSGVKESSGREMALLTEAMRETADELKAAKTGIGAGGAELGQFLREAADQMSASAQRMVDAMGGRVSEIDDRMQRIDEMLSSGAERFNTMGSSVSQTLADGMRQAIESIQAAAATGAEAARVQAQAGIGPVLHELHDLMAEMKASAEESRVALTAGGTAAASQLQNALSQAGGNLSDASARASTQLATSFQEVSERILGVVEQRMGEMDARMTKMDQALASGARRFDTMGKSMADAMAEGVEQTIKSMQTAAKSGAVAARSQATAALEPLLVELQATMAGMQKSAAESGKALTKGGRSAADDLAAAVAAVGQNLAGASAEASKQITAAFEASTKRILASVEGSVSGYRSATEGLATRLQTVEQNFQALEVAVRRSAGQVGEAGSAFALAGREVGGAAEQLTQAAGPIQPALIALEKSATGIQEAMRLAQDGTQQMRQAHATLEATAAKVKEVFSNYEGRFVGLDRSLEQAYTAMRDGVGQVGQSMTDVIEKQDAHLASAVGMLKSVIEELRDAVEDIGTKIEEAA</sequence>
<accession>A0ABR7R3C1</accession>
<proteinExistence type="predicted"/>
<organism evidence="2 3">
    <name type="scientific">Pseudoroseomonas ludipueritiae</name>
    <dbReference type="NCBI Taxonomy" id="198093"/>
    <lineage>
        <taxon>Bacteria</taxon>
        <taxon>Pseudomonadati</taxon>
        <taxon>Pseudomonadota</taxon>
        <taxon>Alphaproteobacteria</taxon>
        <taxon>Acetobacterales</taxon>
        <taxon>Acetobacteraceae</taxon>
        <taxon>Pseudoroseomonas</taxon>
    </lineage>
</organism>
<keyword evidence="1" id="KW-0472">Membrane</keyword>
<name>A0ABR7R3C1_9PROT</name>
<reference evidence="2 3" key="1">
    <citation type="journal article" date="2009" name="Int. J. Syst. Evol. Microbiol.">
        <title>Transfer of Teichococcus ludipueritiae and Muricoccus roseus to the genus Roseomonas, as Roseomonas ludipueritiae comb. nov. and Roseomonas rosea comb. nov., respectively, and emended description of the genus Roseomonas.</title>
        <authorList>
            <person name="Sanchez-Porro C."/>
            <person name="Gallego V."/>
            <person name="Busse H.J."/>
            <person name="Kampfer P."/>
            <person name="Ventosa A."/>
        </authorList>
    </citation>
    <scope>NUCLEOTIDE SEQUENCE [LARGE SCALE GENOMIC DNA]</scope>
    <source>
        <strain evidence="2 3">DSM 14915</strain>
    </source>
</reference>
<evidence type="ECO:0008006" key="4">
    <source>
        <dbReference type="Google" id="ProtNLM"/>
    </source>
</evidence>
<dbReference type="Gene3D" id="1.10.287.950">
    <property type="entry name" value="Methyl-accepting chemotaxis protein"/>
    <property type="match status" value="1"/>
</dbReference>